<dbReference type="AlphaFoldDB" id="A0A7R8WAZ8"/>
<organism evidence="5">
    <name type="scientific">Cyprideis torosa</name>
    <dbReference type="NCBI Taxonomy" id="163714"/>
    <lineage>
        <taxon>Eukaryota</taxon>
        <taxon>Metazoa</taxon>
        <taxon>Ecdysozoa</taxon>
        <taxon>Arthropoda</taxon>
        <taxon>Crustacea</taxon>
        <taxon>Oligostraca</taxon>
        <taxon>Ostracoda</taxon>
        <taxon>Podocopa</taxon>
        <taxon>Podocopida</taxon>
        <taxon>Cytherocopina</taxon>
        <taxon>Cytheroidea</taxon>
        <taxon>Cytherideidae</taxon>
        <taxon>Cyprideis</taxon>
    </lineage>
</organism>
<dbReference type="GO" id="GO:0005324">
    <property type="term" value="F:long-chain fatty acid transmembrane transporter activity"/>
    <property type="evidence" value="ECO:0007669"/>
    <property type="project" value="TreeGrafter"/>
</dbReference>
<dbReference type="GO" id="GO:0015910">
    <property type="term" value="P:long-chain fatty acid import into peroxisome"/>
    <property type="evidence" value="ECO:0007669"/>
    <property type="project" value="TreeGrafter"/>
</dbReference>
<keyword evidence="3" id="KW-1133">Transmembrane helix</keyword>
<dbReference type="SUPFAM" id="SSF52540">
    <property type="entry name" value="P-loop containing nucleoside triphosphate hydrolases"/>
    <property type="match status" value="1"/>
</dbReference>
<dbReference type="InterPro" id="IPR011527">
    <property type="entry name" value="ABC1_TM_dom"/>
</dbReference>
<dbReference type="GO" id="GO:0140359">
    <property type="term" value="F:ABC-type transporter activity"/>
    <property type="evidence" value="ECO:0007669"/>
    <property type="project" value="InterPro"/>
</dbReference>
<dbReference type="InterPro" id="IPR004823">
    <property type="entry name" value="TAF_TATA-bd_Histone-like_dom"/>
</dbReference>
<dbReference type="PANTHER" id="PTHR11384">
    <property type="entry name" value="ATP-BINDING CASSETTE, SUB-FAMILY D MEMBER"/>
    <property type="match status" value="1"/>
</dbReference>
<dbReference type="Gene3D" id="1.10.20.10">
    <property type="entry name" value="Histone, subunit A"/>
    <property type="match status" value="1"/>
</dbReference>
<dbReference type="GO" id="GO:0042760">
    <property type="term" value="P:very long-chain fatty acid catabolic process"/>
    <property type="evidence" value="ECO:0007669"/>
    <property type="project" value="TreeGrafter"/>
</dbReference>
<name>A0A7R8WAZ8_9CRUS</name>
<keyword evidence="1" id="KW-0813">Transport</keyword>
<evidence type="ECO:0000256" key="3">
    <source>
        <dbReference type="ARBA" id="ARBA00022989"/>
    </source>
</evidence>
<proteinExistence type="predicted"/>
<evidence type="ECO:0000256" key="1">
    <source>
        <dbReference type="ARBA" id="ARBA00022448"/>
    </source>
</evidence>
<sequence length="1168" mass="131919">MSLLIGAHMGIPGYGREGKESVGEQDLRRYANFGDKSVELICESSGYPEVHPEAHKLLAEDLSFRLRDLTHTCSQFLRHGKRRKLTPRDVDLALRAKKFDRLLGYSSKEPTHFQYVRDAEVFIANDREVEVGDLALDNLPFYHHGRSYVTMRTIHHSWRTDPYANGLSPNELICYKRIARATVEGGAEFPILARFARNTRVFQSNLIISSILTLVQRLVVDLCHDGYVLGRVLCLLDSFVSNKTTELLVNYYELLSGTAKCVRVAREDTASRIITTISESLEHSTLYGAFAGAIALRLPMDATLVVVQQATPIDGSFWDWQHMNFKLLCWIAMAYRFSFKHAVAELNSPLPSMKCPHVLALHAMRSVFEWQIEPMLCQLPYSPYLNPILEEQILNWRTESRRWKTNGGLEGGTLEPAPHDENSGKFGHRPLVSNWDRYEEKEPAVEDEESGVQDYASLLEQSMGTSFRKSHLKLAADATKATPTTREFQRLDLERVGNYWHSTALHNRIPIPEDCMSVSHRRRLDVAAAAVSQAHPVLNHLVEFLSVPVDAGEISRHEAFLGSLVAEMKKSVAEKKAISVGSSIDSEHRVSPTHSDGGFDFKLQLEEKTLPTSTAEVAKSKLLLSSEMPSKAAIPVETEEDVNSATSPLVTQSNNYGFNILFLKRFALILKLMFPEEYLAYNVGLIPSRFYEVLGNKDRASFPAVTALSFALVIIQTFARSTKTYALGTLYVTWRQLVVRSIHTIYFKGINFYKLNVLCTSIDNPTGWYGPTGLFILFLFFTILNKILMSPISRLVFEQERREGDFRFKHMQVRVNSEALAFHGSSFLESLKSNNMLNVLLKIQQRKITKQYFLDLVVSFWDYGSAIFSYVLLAIPIFAGRYDDLSSAELSAMISQTAFFCIYLTYSFSRVVDISKKVANLAGVTHRVSELLEALTALKDETSLLRGPQAAVDFRCFSSTYRGTERAACWTEFFGKNEFFAPSPRTVAIEAGFYFEKASKCALSNSLHASEAVPHKRIFMSAGKSSSCCVIYPLQEPEILPADEADKIMSYLRLVQLEPLVSRVGGIHKIISWNWYDFLSPGEMQRLCFVRLFYHRPTLALLDELSSAISEDLERVLYGELQRLGITVLTVGHRKSLRDFHQVCVEFVGDGSWTLSPLIQQNEGGQTI</sequence>
<dbReference type="GO" id="GO:0046982">
    <property type="term" value="F:protein heterodimerization activity"/>
    <property type="evidence" value="ECO:0007669"/>
    <property type="project" value="InterPro"/>
</dbReference>
<dbReference type="Gene3D" id="3.40.50.300">
    <property type="entry name" value="P-loop containing nucleotide triphosphate hydrolases"/>
    <property type="match status" value="1"/>
</dbReference>
<dbReference type="OrthoDB" id="422637at2759"/>
<gene>
    <name evidence="5" type="ORF">CTOB1V02_LOCUS6132</name>
</gene>
<dbReference type="InterPro" id="IPR009072">
    <property type="entry name" value="Histone-fold"/>
</dbReference>
<dbReference type="PANTHER" id="PTHR11384:SF59">
    <property type="entry name" value="LYSOSOMAL COBALAMIN TRANSPORTER ABCD4"/>
    <property type="match status" value="1"/>
</dbReference>
<evidence type="ECO:0000256" key="2">
    <source>
        <dbReference type="ARBA" id="ARBA00022692"/>
    </source>
</evidence>
<dbReference type="GO" id="GO:0005778">
    <property type="term" value="C:peroxisomal membrane"/>
    <property type="evidence" value="ECO:0007669"/>
    <property type="project" value="TreeGrafter"/>
</dbReference>
<dbReference type="GO" id="GO:0007031">
    <property type="term" value="P:peroxisome organization"/>
    <property type="evidence" value="ECO:0007669"/>
    <property type="project" value="TreeGrafter"/>
</dbReference>
<dbReference type="GO" id="GO:0006635">
    <property type="term" value="P:fatty acid beta-oxidation"/>
    <property type="evidence" value="ECO:0007669"/>
    <property type="project" value="TreeGrafter"/>
</dbReference>
<dbReference type="Pfam" id="PF06472">
    <property type="entry name" value="ABC_membrane_2"/>
    <property type="match status" value="2"/>
</dbReference>
<dbReference type="InterPro" id="IPR027417">
    <property type="entry name" value="P-loop_NTPase"/>
</dbReference>
<dbReference type="GO" id="GO:0005524">
    <property type="term" value="F:ATP binding"/>
    <property type="evidence" value="ECO:0007669"/>
    <property type="project" value="InterPro"/>
</dbReference>
<reference evidence="5" key="1">
    <citation type="submission" date="2020-11" db="EMBL/GenBank/DDBJ databases">
        <authorList>
            <person name="Tran Van P."/>
        </authorList>
    </citation>
    <scope>NUCLEOTIDE SEQUENCE</scope>
</reference>
<dbReference type="InterPro" id="IPR050835">
    <property type="entry name" value="ABC_transporter_sub-D"/>
</dbReference>
<keyword evidence="4" id="KW-0472">Membrane</keyword>
<keyword evidence="2" id="KW-0812">Transmembrane</keyword>
<dbReference type="SMART" id="SM00803">
    <property type="entry name" value="TAF"/>
    <property type="match status" value="1"/>
</dbReference>
<evidence type="ECO:0000256" key="4">
    <source>
        <dbReference type="ARBA" id="ARBA00023136"/>
    </source>
</evidence>
<accession>A0A7R8WAZ8</accession>
<dbReference type="Pfam" id="PF02969">
    <property type="entry name" value="TAF"/>
    <property type="match status" value="1"/>
</dbReference>
<dbReference type="CDD" id="cd22932">
    <property type="entry name" value="HFD_TAF6L"/>
    <property type="match status" value="1"/>
</dbReference>
<dbReference type="SUPFAM" id="SSF47113">
    <property type="entry name" value="Histone-fold"/>
    <property type="match status" value="1"/>
</dbReference>
<dbReference type="EMBL" id="OB661449">
    <property type="protein sequence ID" value="CAD7228244.1"/>
    <property type="molecule type" value="Genomic_DNA"/>
</dbReference>
<evidence type="ECO:0000313" key="5">
    <source>
        <dbReference type="EMBL" id="CAD7228244.1"/>
    </source>
</evidence>
<protein>
    <submittedName>
        <fullName evidence="5">Uncharacterized protein</fullName>
    </submittedName>
</protein>